<protein>
    <submittedName>
        <fullName evidence="2">Alternative protein EYA2</fullName>
    </submittedName>
</protein>
<organism evidence="2">
    <name type="scientific">Homo sapiens</name>
    <name type="common">Human</name>
    <dbReference type="NCBI Taxonomy" id="9606"/>
    <lineage>
        <taxon>Eukaryota</taxon>
        <taxon>Metazoa</taxon>
        <taxon>Chordata</taxon>
        <taxon>Craniata</taxon>
        <taxon>Vertebrata</taxon>
        <taxon>Euteleostomi</taxon>
        <taxon>Mammalia</taxon>
        <taxon>Eutheria</taxon>
        <taxon>Euarchontoglires</taxon>
        <taxon>Primates</taxon>
        <taxon>Haplorrhini</taxon>
        <taxon>Catarrhini</taxon>
        <taxon>Hominidae</taxon>
        <taxon>Homo</taxon>
    </lineage>
</organism>
<dbReference type="AlphaFoldDB" id="L0R6G3"/>
<proteinExistence type="predicted"/>
<sequence length="52" mass="5839">MLDTRKGPHSRDDVSSDHLRSRPSVQMGVLRRKVPNIGFGVFDFGEKGWLGV</sequence>
<accession>L0R6G3</accession>
<name>L0R6G3_HUMAN</name>
<feature type="compositionally biased region" description="Basic and acidic residues" evidence="1">
    <location>
        <begin position="1"/>
        <end position="20"/>
    </location>
</feature>
<evidence type="ECO:0000313" key="2">
    <source>
        <dbReference type="EMBL" id="CCO13725.1"/>
    </source>
</evidence>
<feature type="region of interest" description="Disordered" evidence="1">
    <location>
        <begin position="1"/>
        <end position="24"/>
    </location>
</feature>
<evidence type="ECO:0000256" key="1">
    <source>
        <dbReference type="SAM" id="MobiDB-lite"/>
    </source>
</evidence>
<reference evidence="2" key="1">
    <citation type="submission" date="2012-10" db="EMBL/GenBank/DDBJ databases">
        <title>Direct identification of alternative open reading frame translation products in human.</title>
        <authorList>
            <person name="Vanderperre B."/>
            <person name="Lucier J.-F."/>
            <person name="Motard J."/>
            <person name="Tremblay G."/>
            <person name="Vanderperre S."/>
            <person name="Wisztorski M."/>
            <person name="Salzet M."/>
            <person name="Boisvert F.-M."/>
            <person name="Roucou X."/>
        </authorList>
    </citation>
    <scope>NUCLEOTIDE SEQUENCE</scope>
</reference>
<gene>
    <name evidence="2" type="primary">EYA2</name>
</gene>
<dbReference type="OrthoDB" id="167668at2759"/>
<dbReference type="ChiTaRS" id="EYA2">
    <property type="organism name" value="human"/>
</dbReference>
<dbReference type="EMBL" id="HF548014">
    <property type="protein sequence ID" value="CCO13725.1"/>
    <property type="molecule type" value="Genomic_DNA"/>
</dbReference>